<dbReference type="Gene3D" id="3.30.70.270">
    <property type="match status" value="1"/>
</dbReference>
<gene>
    <name evidence="8" type="ORF">V6N12_012847</name>
</gene>
<keyword evidence="5" id="KW-0378">Hydrolase</keyword>
<dbReference type="PROSITE" id="PS50994">
    <property type="entry name" value="INTEGRASE"/>
    <property type="match status" value="1"/>
</dbReference>
<dbReference type="SUPFAM" id="SSF56672">
    <property type="entry name" value="DNA/RNA polymerases"/>
    <property type="match status" value="1"/>
</dbReference>
<dbReference type="InterPro" id="IPR043502">
    <property type="entry name" value="DNA/RNA_pol_sf"/>
</dbReference>
<evidence type="ECO:0000256" key="3">
    <source>
        <dbReference type="ARBA" id="ARBA00022722"/>
    </source>
</evidence>
<proteinExistence type="predicted"/>
<keyword evidence="4" id="KW-0255">Endonuclease</keyword>
<dbReference type="Proteomes" id="UP001472677">
    <property type="component" value="Unassembled WGS sequence"/>
</dbReference>
<organism evidence="8 9">
    <name type="scientific">Hibiscus sabdariffa</name>
    <name type="common">roselle</name>
    <dbReference type="NCBI Taxonomy" id="183260"/>
    <lineage>
        <taxon>Eukaryota</taxon>
        <taxon>Viridiplantae</taxon>
        <taxon>Streptophyta</taxon>
        <taxon>Embryophyta</taxon>
        <taxon>Tracheophyta</taxon>
        <taxon>Spermatophyta</taxon>
        <taxon>Magnoliopsida</taxon>
        <taxon>eudicotyledons</taxon>
        <taxon>Gunneridae</taxon>
        <taxon>Pentapetalae</taxon>
        <taxon>rosids</taxon>
        <taxon>malvids</taxon>
        <taxon>Malvales</taxon>
        <taxon>Malvaceae</taxon>
        <taxon>Malvoideae</taxon>
        <taxon>Hibiscus</taxon>
    </lineage>
</organism>
<dbReference type="Pfam" id="PF17917">
    <property type="entry name" value="RT_RNaseH"/>
    <property type="match status" value="1"/>
</dbReference>
<evidence type="ECO:0000313" key="9">
    <source>
        <dbReference type="Proteomes" id="UP001472677"/>
    </source>
</evidence>
<dbReference type="CDD" id="cd09274">
    <property type="entry name" value="RNase_HI_RT_Ty3"/>
    <property type="match status" value="1"/>
</dbReference>
<sequence>MDDFSTFGEDFSSCLGNLEKVLSRCEETNLVLSWEKCHFMVDEGIVHRHKISCHGMKVDRAKIEIISKLLPPTTVKGVRSFMGHAVRPDWTLPFELMCDASDYAVGEVLGQHKGKIFHPIYYASKTLNEAQINYTTTKKELLAVIFTFDKFISYPIGTKVTVNSKHSAIKYILAKKDAKPRLTRWILLLQEFDVEIIDRKGTENQVADHLSRLENKQLATMDATIKEMFPDEHILSIKTATADTPSDMLESVLQEFLTSVDISAEKLADQQAVTWYADYVNCIISGIIPYNMNYQDQIIRRCVPEVEQRQVLEQCHSSHYGGLFGGNRTAAKKNIFTRFGIPKAIVSDEGRHFDNHSIAATLKKLGVSHKMSTAYHPQTKGQPEVFNREVKTILENVVSPNRKDWSLRLDDALWAYRMAYKTPLNMSPYRLVYGKACHLPVEIEHKVYWAVKTVNMDWDNAGQKKTFGPERARRN</sequence>
<dbReference type="InterPro" id="IPR001584">
    <property type="entry name" value="Integrase_cat-core"/>
</dbReference>
<feature type="domain" description="Integrase catalytic" evidence="7">
    <location>
        <begin position="267"/>
        <end position="436"/>
    </location>
</feature>
<evidence type="ECO:0000256" key="6">
    <source>
        <dbReference type="ARBA" id="ARBA00022918"/>
    </source>
</evidence>
<accession>A0ABR2EG11</accession>
<dbReference type="PANTHER" id="PTHR34072:SF57">
    <property type="entry name" value="RNA-DIRECTED DNA POLYMERASE"/>
    <property type="match status" value="1"/>
</dbReference>
<evidence type="ECO:0000259" key="7">
    <source>
        <dbReference type="PROSITE" id="PS50994"/>
    </source>
</evidence>
<evidence type="ECO:0000313" key="8">
    <source>
        <dbReference type="EMBL" id="KAK8560041.1"/>
    </source>
</evidence>
<comment type="caution">
    <text evidence="8">The sequence shown here is derived from an EMBL/GenBank/DDBJ whole genome shotgun (WGS) entry which is preliminary data.</text>
</comment>
<keyword evidence="1" id="KW-0808">Transferase</keyword>
<dbReference type="InterPro" id="IPR041373">
    <property type="entry name" value="RT_RNaseH"/>
</dbReference>
<evidence type="ECO:0000256" key="5">
    <source>
        <dbReference type="ARBA" id="ARBA00022801"/>
    </source>
</evidence>
<dbReference type="EMBL" id="JBBPBM010000014">
    <property type="protein sequence ID" value="KAK8560041.1"/>
    <property type="molecule type" value="Genomic_DNA"/>
</dbReference>
<evidence type="ECO:0000256" key="2">
    <source>
        <dbReference type="ARBA" id="ARBA00022695"/>
    </source>
</evidence>
<dbReference type="InterPro" id="IPR036397">
    <property type="entry name" value="RNaseH_sf"/>
</dbReference>
<dbReference type="PANTHER" id="PTHR34072">
    <property type="entry name" value="ENZYMATIC POLYPROTEIN-RELATED"/>
    <property type="match status" value="1"/>
</dbReference>
<dbReference type="SUPFAM" id="SSF53098">
    <property type="entry name" value="Ribonuclease H-like"/>
    <property type="match status" value="1"/>
</dbReference>
<evidence type="ECO:0000256" key="1">
    <source>
        <dbReference type="ARBA" id="ARBA00022679"/>
    </source>
</evidence>
<dbReference type="InterPro" id="IPR043128">
    <property type="entry name" value="Rev_trsase/Diguanyl_cyclase"/>
</dbReference>
<reference evidence="8 9" key="1">
    <citation type="journal article" date="2024" name="G3 (Bethesda)">
        <title>Genome assembly of Hibiscus sabdariffa L. provides insights into metabolisms of medicinal natural products.</title>
        <authorList>
            <person name="Kim T."/>
        </authorList>
    </citation>
    <scope>NUCLEOTIDE SEQUENCE [LARGE SCALE GENOMIC DNA]</scope>
    <source>
        <strain evidence="8">TK-2024</strain>
        <tissue evidence="8">Old leaves</tissue>
    </source>
</reference>
<name>A0ABR2EG11_9ROSI</name>
<evidence type="ECO:0000256" key="4">
    <source>
        <dbReference type="ARBA" id="ARBA00022759"/>
    </source>
</evidence>
<protein>
    <recommendedName>
        <fullName evidence="7">Integrase catalytic domain-containing protein</fullName>
    </recommendedName>
</protein>
<dbReference type="InterPro" id="IPR012337">
    <property type="entry name" value="RNaseH-like_sf"/>
</dbReference>
<keyword evidence="3" id="KW-0540">Nuclease</keyword>
<dbReference type="Gene3D" id="3.30.420.10">
    <property type="entry name" value="Ribonuclease H-like superfamily/Ribonuclease H"/>
    <property type="match status" value="1"/>
</dbReference>
<keyword evidence="9" id="KW-1185">Reference proteome</keyword>
<keyword evidence="6" id="KW-0695">RNA-directed DNA polymerase</keyword>
<dbReference type="Gene3D" id="3.10.20.370">
    <property type="match status" value="1"/>
</dbReference>
<keyword evidence="2" id="KW-0548">Nucleotidyltransferase</keyword>